<dbReference type="GO" id="GO:0003918">
    <property type="term" value="F:DNA topoisomerase type II (double strand cut, ATP-hydrolyzing) activity"/>
    <property type="evidence" value="ECO:0007669"/>
    <property type="project" value="UniProtKB-UniRule"/>
</dbReference>
<feature type="site" description="Interaction with DNA" evidence="7">
    <location>
        <position position="54"/>
    </location>
</feature>
<dbReference type="HOGENOM" id="CLU_002977_4_1_5"/>
<comment type="similarity">
    <text evidence="7">Belongs to the type II topoisomerase GyrA/ParC subunit family. ParC type 1 subfamily.</text>
</comment>
<dbReference type="Pfam" id="PF00521">
    <property type="entry name" value="DNA_topoisoIV"/>
    <property type="match status" value="1"/>
</dbReference>
<dbReference type="InterPro" id="IPR005742">
    <property type="entry name" value="TopoIV_A_Gneg"/>
</dbReference>
<keyword evidence="5 7" id="KW-0472">Membrane</keyword>
<dbReference type="EC" id="5.6.2.2" evidence="7"/>
<dbReference type="Pfam" id="PF03989">
    <property type="entry name" value="DNA_gyraseA_C"/>
    <property type="match status" value="2"/>
</dbReference>
<keyword evidence="6 7" id="KW-0413">Isomerase</keyword>
<dbReference type="InterPro" id="IPR002205">
    <property type="entry name" value="Topo_IIA_dom_A"/>
</dbReference>
<evidence type="ECO:0000256" key="1">
    <source>
        <dbReference type="ARBA" id="ARBA00000185"/>
    </source>
</evidence>
<accession>W0ANN8</accession>
<evidence type="ECO:0000256" key="7">
    <source>
        <dbReference type="HAMAP-Rule" id="MF_00936"/>
    </source>
</evidence>
<feature type="site" description="Interaction with DNA" evidence="7">
    <location>
        <position position="92"/>
    </location>
</feature>
<feature type="active site" description="O-(5'-phospho-DNA)-tyrosine intermediate" evidence="7 8">
    <location>
        <position position="134"/>
    </location>
</feature>
<reference evidence="10 11" key="1">
    <citation type="submission" date="2013-07" db="EMBL/GenBank/DDBJ databases">
        <title>Completed genome of Sphingomonas sanxanigenens NX02.</title>
        <authorList>
            <person name="Ma T."/>
            <person name="Huang H."/>
            <person name="Wu M."/>
            <person name="Li X."/>
            <person name="Li G."/>
        </authorList>
    </citation>
    <scope>NUCLEOTIDE SEQUENCE [LARGE SCALE GENOMIC DNA]</scope>
    <source>
        <strain evidence="10 11">NX02</strain>
    </source>
</reference>
<keyword evidence="11" id="KW-1185">Reference proteome</keyword>
<feature type="site" description="Transition state stabilizer" evidence="7">
    <location>
        <position position="133"/>
    </location>
</feature>
<evidence type="ECO:0000256" key="8">
    <source>
        <dbReference type="PROSITE-ProRule" id="PRU01384"/>
    </source>
</evidence>
<evidence type="ECO:0000313" key="10">
    <source>
        <dbReference type="EMBL" id="AHE57350.1"/>
    </source>
</evidence>
<dbReference type="InterPro" id="IPR050220">
    <property type="entry name" value="Type_II_DNA_Topoisomerases"/>
</dbReference>
<dbReference type="Gene3D" id="3.90.199.10">
    <property type="entry name" value="Topoisomerase II, domain 5"/>
    <property type="match status" value="1"/>
</dbReference>
<dbReference type="HAMAP" id="MF_00936">
    <property type="entry name" value="ParC_type1"/>
    <property type="match status" value="1"/>
</dbReference>
<dbReference type="EMBL" id="CP006644">
    <property type="protein sequence ID" value="AHE57350.1"/>
    <property type="molecule type" value="Genomic_DNA"/>
</dbReference>
<dbReference type="CDD" id="cd00187">
    <property type="entry name" value="TOP4c"/>
    <property type="match status" value="1"/>
</dbReference>
<feature type="domain" description="Topo IIA-type catalytic" evidence="9">
    <location>
        <begin position="46"/>
        <end position="516"/>
    </location>
</feature>
<dbReference type="GO" id="GO:0003677">
    <property type="term" value="F:DNA binding"/>
    <property type="evidence" value="ECO:0007669"/>
    <property type="project" value="UniProtKB-UniRule"/>
</dbReference>
<dbReference type="GO" id="GO:0005524">
    <property type="term" value="F:ATP binding"/>
    <property type="evidence" value="ECO:0007669"/>
    <property type="project" value="InterPro"/>
</dbReference>
<dbReference type="GO" id="GO:0005694">
    <property type="term" value="C:chromosome"/>
    <property type="evidence" value="ECO:0007669"/>
    <property type="project" value="InterPro"/>
</dbReference>
<dbReference type="SMART" id="SM00434">
    <property type="entry name" value="TOP4c"/>
    <property type="match status" value="1"/>
</dbReference>
<dbReference type="SUPFAM" id="SSF56719">
    <property type="entry name" value="Type II DNA topoisomerase"/>
    <property type="match status" value="1"/>
</dbReference>
<gene>
    <name evidence="7" type="primary">parC</name>
    <name evidence="10" type="ORF">NX02_28905</name>
</gene>
<dbReference type="PATRIC" id="fig|1123269.5.peg.5670"/>
<dbReference type="PANTHER" id="PTHR43493">
    <property type="entry name" value="DNA GYRASE/TOPOISOMERASE SUBUNIT A"/>
    <property type="match status" value="1"/>
</dbReference>
<dbReference type="PANTHER" id="PTHR43493:SF1">
    <property type="entry name" value="DNA TOPOISOMERASE 4 SUBUNIT A"/>
    <property type="match status" value="1"/>
</dbReference>
<name>W0ANN8_9SPHN</name>
<evidence type="ECO:0000256" key="3">
    <source>
        <dbReference type="ARBA" id="ARBA00023029"/>
    </source>
</evidence>
<keyword evidence="2 7" id="KW-1003">Cell membrane</keyword>
<dbReference type="AlphaFoldDB" id="W0ANN8"/>
<dbReference type="STRING" id="1123269.NX02_28905"/>
<dbReference type="GO" id="GO:0005737">
    <property type="term" value="C:cytoplasm"/>
    <property type="evidence" value="ECO:0007669"/>
    <property type="project" value="TreeGrafter"/>
</dbReference>
<sequence>MALLFAGTMTADPNDPFTAIIDAPFDSALSERYLVYAMSTITARSLPDLRDGLKPVHRRLLWAMRLLRLDPASGYKKCARVVGDVIGKYHPHGDQSVYDAMVRLAQTFSLRYPLVDGQGNFGNVDGDNAAAMRYTEARLTAAATDLMAGLDEGTVDFRPTYNGEEEEPEIFPGIFPNLLANGASGIAVGMATSIPPHNVAEIIGAATLLIDQPEASDADLLEHVTGPDFPTGGVVADSKAAIAEAYATGRGGFRVRSRWEKQDEGRGTWTIVVSEIPYGVQKSKLIEQIAALVNDKKLPILADVRDESDEQIRLVLEPRSRTVDPDVLMDSLFRLTELETRVSLNLNVLDATRTPRVMSLRQVLLAWNAHQIEVLIRRSQHRLGKIDDRIELLDGYIIAYLNLDRVIEIIRTEDEPKPVMMAEFELSDRQAEAILNMRLRSLRRLEEMELKRERARLADERKSLVALIDSPARQRTRLKRDLAGLLVKYGPETELGRRRTSIEEAGPAREIPLEAMIEREPITVILSQRGWIRAMSGHRDLAAADTLKFKEGDGPAFAFHSYTTDKLLLVLDNGRFFTLGGDKLPGGRGFGDPVGLMVDLDQGAEILTLLPARPDTRLLLAASDGRGFIAQTSEVIAETRKGRQVVNLKDKAKLKIVRSIPTGIEDKEIYVAAIGDNRKLVVFPLSELPEMTRGQGVALQRYRDGGLSDAIAFRFADGLSWPMGGETGRTRTESDLTAWRVARGAAGRMPPTGFPRSNRFD</sequence>
<dbReference type="GO" id="GO:0019897">
    <property type="term" value="C:extrinsic component of plasma membrane"/>
    <property type="evidence" value="ECO:0007669"/>
    <property type="project" value="UniProtKB-UniRule"/>
</dbReference>
<organism evidence="10 11">
    <name type="scientific">Sphingomonas sanxanigenens DSM 19645 = NX02</name>
    <dbReference type="NCBI Taxonomy" id="1123269"/>
    <lineage>
        <taxon>Bacteria</taxon>
        <taxon>Pseudomonadati</taxon>
        <taxon>Pseudomonadota</taxon>
        <taxon>Alphaproteobacteria</taxon>
        <taxon>Sphingomonadales</taxon>
        <taxon>Sphingomonadaceae</taxon>
        <taxon>Sphingomonas</taxon>
    </lineage>
</organism>
<evidence type="ECO:0000313" key="11">
    <source>
        <dbReference type="Proteomes" id="UP000018851"/>
    </source>
</evidence>
<evidence type="ECO:0000256" key="2">
    <source>
        <dbReference type="ARBA" id="ARBA00022475"/>
    </source>
</evidence>
<dbReference type="InterPro" id="IPR006691">
    <property type="entry name" value="GyrA/parC_rep"/>
</dbReference>
<dbReference type="GO" id="GO:0007059">
    <property type="term" value="P:chromosome segregation"/>
    <property type="evidence" value="ECO:0007669"/>
    <property type="project" value="UniProtKB-UniRule"/>
</dbReference>
<dbReference type="Gene3D" id="2.120.10.90">
    <property type="entry name" value="DNA gyrase/topoisomerase IV, subunit A, C-terminal"/>
    <property type="match status" value="1"/>
</dbReference>
<dbReference type="SUPFAM" id="SSF101904">
    <property type="entry name" value="GyrA/ParC C-terminal domain-like"/>
    <property type="match status" value="1"/>
</dbReference>
<keyword evidence="3 7" id="KW-0799">Topoisomerase</keyword>
<comment type="function">
    <text evidence="7">Topoisomerase IV is essential for chromosome segregation. It relaxes supercoiled DNA. Performs the decatenation events required during the replication of a circular DNA molecule.</text>
</comment>
<comment type="subcellular location">
    <subcellularLocation>
        <location evidence="7">Cell membrane</location>
        <topology evidence="7">Peripheral membrane protein</topology>
    </subcellularLocation>
</comment>
<keyword evidence="4 7" id="KW-0238">DNA-binding</keyword>
<dbReference type="KEGG" id="ssan:NX02_28905"/>
<dbReference type="InterPro" id="IPR013757">
    <property type="entry name" value="Topo_IIA_A_a_sf"/>
</dbReference>
<comment type="subunit">
    <text evidence="7">Heterotetramer composed of ParC and ParE.</text>
</comment>
<dbReference type="PROSITE" id="PS52040">
    <property type="entry name" value="TOPO_IIA"/>
    <property type="match status" value="1"/>
</dbReference>
<evidence type="ECO:0000256" key="5">
    <source>
        <dbReference type="ARBA" id="ARBA00023136"/>
    </source>
</evidence>
<evidence type="ECO:0000256" key="6">
    <source>
        <dbReference type="ARBA" id="ARBA00023235"/>
    </source>
</evidence>
<dbReference type="eggNOG" id="COG0188">
    <property type="taxonomic scope" value="Bacteria"/>
</dbReference>
<feature type="site" description="Interaction with DNA" evidence="7">
    <location>
        <position position="90"/>
    </location>
</feature>
<dbReference type="Gene3D" id="1.10.268.10">
    <property type="entry name" value="Topoisomerase, domain 3"/>
    <property type="match status" value="1"/>
</dbReference>
<protein>
    <recommendedName>
        <fullName evidence="7">DNA topoisomerase 4 subunit A</fullName>
        <ecNumber evidence="7">5.6.2.2</ecNumber>
    </recommendedName>
    <alternativeName>
        <fullName evidence="7">Topoisomerase IV subunit A</fullName>
    </alternativeName>
</protein>
<dbReference type="Gene3D" id="3.30.1360.40">
    <property type="match status" value="1"/>
</dbReference>
<dbReference type="NCBIfam" id="NF004044">
    <property type="entry name" value="PRK05561.1"/>
    <property type="match status" value="1"/>
</dbReference>
<dbReference type="InterPro" id="IPR013758">
    <property type="entry name" value="Topo_IIA_A/C_ab"/>
</dbReference>
<comment type="catalytic activity">
    <reaction evidence="1 7 8">
        <text>ATP-dependent breakage, passage and rejoining of double-stranded DNA.</text>
        <dbReference type="EC" id="5.6.2.2"/>
    </reaction>
</comment>
<dbReference type="InterPro" id="IPR035516">
    <property type="entry name" value="Gyrase/topoIV_suA_C"/>
</dbReference>
<evidence type="ECO:0000259" key="9">
    <source>
        <dbReference type="PROSITE" id="PS52040"/>
    </source>
</evidence>
<dbReference type="GO" id="GO:0009330">
    <property type="term" value="C:DNA topoisomerase type II (double strand cut, ATP-hydrolyzing) complex"/>
    <property type="evidence" value="ECO:0007669"/>
    <property type="project" value="TreeGrafter"/>
</dbReference>
<dbReference type="Proteomes" id="UP000018851">
    <property type="component" value="Chromosome"/>
</dbReference>
<proteinExistence type="inferred from homology"/>
<dbReference type="InterPro" id="IPR013760">
    <property type="entry name" value="Topo_IIA-like_dom_sf"/>
</dbReference>
<dbReference type="GO" id="GO:0006265">
    <property type="term" value="P:DNA topological change"/>
    <property type="evidence" value="ECO:0007669"/>
    <property type="project" value="UniProtKB-UniRule"/>
</dbReference>
<dbReference type="NCBIfam" id="TIGR01062">
    <property type="entry name" value="parC_Gneg"/>
    <property type="match status" value="1"/>
</dbReference>
<evidence type="ECO:0000256" key="4">
    <source>
        <dbReference type="ARBA" id="ARBA00023125"/>
    </source>
</evidence>